<sequence>MSMWQPLGNLRSYLEHHPPTVIFFMCLFSLALTFIGFGVYSKAHYVRNPDITQDWNQILASIAGLKFCVFANETEGDAPSLPLEHTVASPQFVEHNTTVGIPLNSSHSPLASIHLSLLVPLALVERREGRSPANLHALIWGRELGLKGSAGKESLNITLLFYSQPELTNNGSSGKTGSTFTCLRVTAPAYILPQTPHPPACPVNDDQDSDYSPLNAITSTQKNLNPQSTLECYYMKFTPNPSLTVMLSQEERDLAGHHLIMVSACLLSVCGVLCFLGSLPCSKSQRYQGNGLDLKEPLIDS</sequence>
<feature type="transmembrane region" description="Helical" evidence="5">
    <location>
        <begin position="259"/>
        <end position="279"/>
    </location>
</feature>
<feature type="domain" description="TMEM248/TMEM219" evidence="6">
    <location>
        <begin position="10"/>
        <end position="246"/>
    </location>
</feature>
<evidence type="ECO:0000256" key="5">
    <source>
        <dbReference type="SAM" id="Phobius"/>
    </source>
</evidence>
<dbReference type="InterPro" id="IPR039587">
    <property type="entry name" value="TMEM248/TMEM219_dom"/>
</dbReference>
<keyword evidence="8" id="KW-1185">Reference proteome</keyword>
<organism evidence="7 8">
    <name type="scientific">Synaphobranchus kaupii</name>
    <name type="common">Kaup's arrowtooth eel</name>
    <dbReference type="NCBI Taxonomy" id="118154"/>
    <lineage>
        <taxon>Eukaryota</taxon>
        <taxon>Metazoa</taxon>
        <taxon>Chordata</taxon>
        <taxon>Craniata</taxon>
        <taxon>Vertebrata</taxon>
        <taxon>Euteleostomi</taxon>
        <taxon>Actinopterygii</taxon>
        <taxon>Neopterygii</taxon>
        <taxon>Teleostei</taxon>
        <taxon>Anguilliformes</taxon>
        <taxon>Synaphobranchidae</taxon>
        <taxon>Synaphobranchus</taxon>
    </lineage>
</organism>
<dbReference type="AlphaFoldDB" id="A0A9Q1JB90"/>
<evidence type="ECO:0000256" key="2">
    <source>
        <dbReference type="ARBA" id="ARBA00022692"/>
    </source>
</evidence>
<feature type="transmembrane region" description="Helical" evidence="5">
    <location>
        <begin position="20"/>
        <end position="40"/>
    </location>
</feature>
<dbReference type="OrthoDB" id="8680674at2759"/>
<dbReference type="PANTHER" id="PTHR16002">
    <property type="entry name" value="TRANSMEMBRANE PROTEIN 248-LIKE"/>
    <property type="match status" value="1"/>
</dbReference>
<dbReference type="InterPro" id="IPR039493">
    <property type="entry name" value="TMEM248/TMEM219"/>
</dbReference>
<keyword evidence="4 5" id="KW-0472">Membrane</keyword>
<evidence type="ECO:0000259" key="6">
    <source>
        <dbReference type="Pfam" id="PF14940"/>
    </source>
</evidence>
<proteinExistence type="predicted"/>
<keyword evidence="2 5" id="KW-0812">Transmembrane</keyword>
<gene>
    <name evidence="7" type="ORF">SKAU_G00011440</name>
</gene>
<reference evidence="7" key="1">
    <citation type="journal article" date="2023" name="Science">
        <title>Genome structures resolve the early diversification of teleost fishes.</title>
        <authorList>
            <person name="Parey E."/>
            <person name="Louis A."/>
            <person name="Montfort J."/>
            <person name="Bouchez O."/>
            <person name="Roques C."/>
            <person name="Iampietro C."/>
            <person name="Lluch J."/>
            <person name="Castinel A."/>
            <person name="Donnadieu C."/>
            <person name="Desvignes T."/>
            <person name="Floi Bucao C."/>
            <person name="Jouanno E."/>
            <person name="Wen M."/>
            <person name="Mejri S."/>
            <person name="Dirks R."/>
            <person name="Jansen H."/>
            <person name="Henkel C."/>
            <person name="Chen W.J."/>
            <person name="Zahm M."/>
            <person name="Cabau C."/>
            <person name="Klopp C."/>
            <person name="Thompson A.W."/>
            <person name="Robinson-Rechavi M."/>
            <person name="Braasch I."/>
            <person name="Lecointre G."/>
            <person name="Bobe J."/>
            <person name="Postlethwait J.H."/>
            <person name="Berthelot C."/>
            <person name="Roest Crollius H."/>
            <person name="Guiguen Y."/>
        </authorList>
    </citation>
    <scope>NUCLEOTIDE SEQUENCE</scope>
    <source>
        <strain evidence="7">WJC10195</strain>
    </source>
</reference>
<evidence type="ECO:0000256" key="1">
    <source>
        <dbReference type="ARBA" id="ARBA00004370"/>
    </source>
</evidence>
<dbReference type="PANTHER" id="PTHR16002:SF6">
    <property type="entry name" value="INSULIN-LIKE GROWTH FACTOR-BINDING PROTEIN 3 RECEPTOR"/>
    <property type="match status" value="1"/>
</dbReference>
<evidence type="ECO:0000256" key="4">
    <source>
        <dbReference type="ARBA" id="ARBA00023136"/>
    </source>
</evidence>
<dbReference type="GO" id="GO:0016020">
    <property type="term" value="C:membrane"/>
    <property type="evidence" value="ECO:0007669"/>
    <property type="project" value="UniProtKB-SubCell"/>
</dbReference>
<dbReference type="Pfam" id="PF14940">
    <property type="entry name" value="TMEM219"/>
    <property type="match status" value="1"/>
</dbReference>
<dbReference type="Proteomes" id="UP001152622">
    <property type="component" value="Chromosome 1"/>
</dbReference>
<protein>
    <recommendedName>
        <fullName evidence="6">TMEM248/TMEM219 domain-containing protein</fullName>
    </recommendedName>
</protein>
<dbReference type="EMBL" id="JAINUF010000001">
    <property type="protein sequence ID" value="KAJ8380366.1"/>
    <property type="molecule type" value="Genomic_DNA"/>
</dbReference>
<comment type="caution">
    <text evidence="7">The sequence shown here is derived from an EMBL/GenBank/DDBJ whole genome shotgun (WGS) entry which is preliminary data.</text>
</comment>
<comment type="subcellular location">
    <subcellularLocation>
        <location evidence="1">Membrane</location>
    </subcellularLocation>
</comment>
<evidence type="ECO:0000256" key="3">
    <source>
        <dbReference type="ARBA" id="ARBA00022989"/>
    </source>
</evidence>
<evidence type="ECO:0000313" key="8">
    <source>
        <dbReference type="Proteomes" id="UP001152622"/>
    </source>
</evidence>
<name>A0A9Q1JB90_SYNKA</name>
<evidence type="ECO:0000313" key="7">
    <source>
        <dbReference type="EMBL" id="KAJ8380366.1"/>
    </source>
</evidence>
<accession>A0A9Q1JB90</accession>
<keyword evidence="3 5" id="KW-1133">Transmembrane helix</keyword>